<dbReference type="EMBL" id="JAUQSY010000015">
    <property type="protein sequence ID" value="MDO7876888.1"/>
    <property type="molecule type" value="Genomic_DNA"/>
</dbReference>
<protein>
    <submittedName>
        <fullName evidence="1">Uncharacterized protein</fullName>
    </submittedName>
</protein>
<evidence type="ECO:0000313" key="1">
    <source>
        <dbReference type="EMBL" id="MDO7876888.1"/>
    </source>
</evidence>
<dbReference type="Proteomes" id="UP001176429">
    <property type="component" value="Unassembled WGS sequence"/>
</dbReference>
<dbReference type="RefSeq" id="WP_305008279.1">
    <property type="nucleotide sequence ID" value="NZ_JAUQSY010000015.1"/>
</dbReference>
<keyword evidence="2" id="KW-1185">Reference proteome</keyword>
<name>A0ABT9BF34_9BACT</name>
<accession>A0ABT9BF34</accession>
<comment type="caution">
    <text evidence="1">The sequence shown here is derived from an EMBL/GenBank/DDBJ whole genome shotgun (WGS) entry which is preliminary data.</text>
</comment>
<proteinExistence type="predicted"/>
<gene>
    <name evidence="1" type="ORF">Q5H93_19235</name>
</gene>
<evidence type="ECO:0000313" key="2">
    <source>
        <dbReference type="Proteomes" id="UP001176429"/>
    </source>
</evidence>
<sequence length="81" mass="8451">MQLAAVPNPATVKVTLRVTGTIPAGTQVELVEVATGRPIRTSALAGSEWRSSVAELAAGVSVARLLHQQQLLGVMKVVVLH</sequence>
<reference evidence="1" key="1">
    <citation type="submission" date="2023-07" db="EMBL/GenBank/DDBJ databases">
        <authorList>
            <person name="Kim M.K."/>
        </authorList>
    </citation>
    <scope>NUCLEOTIDE SEQUENCE</scope>
    <source>
        <strain evidence="1">ASUV-10-1</strain>
    </source>
</reference>
<organism evidence="1 2">
    <name type="scientific">Hymenobacter aranciens</name>
    <dbReference type="NCBI Taxonomy" id="3063996"/>
    <lineage>
        <taxon>Bacteria</taxon>
        <taxon>Pseudomonadati</taxon>
        <taxon>Bacteroidota</taxon>
        <taxon>Cytophagia</taxon>
        <taxon>Cytophagales</taxon>
        <taxon>Hymenobacteraceae</taxon>
        <taxon>Hymenobacter</taxon>
    </lineage>
</organism>